<accession>A0A5J4KRR7</accession>
<evidence type="ECO:0000313" key="2">
    <source>
        <dbReference type="Proteomes" id="UP000326912"/>
    </source>
</evidence>
<dbReference type="EMBL" id="BKZW01000001">
    <property type="protein sequence ID" value="GER89151.1"/>
    <property type="molecule type" value="Genomic_DNA"/>
</dbReference>
<organism evidence="1 2">
    <name type="scientific">Dictyobacter vulcani</name>
    <dbReference type="NCBI Taxonomy" id="2607529"/>
    <lineage>
        <taxon>Bacteria</taxon>
        <taxon>Bacillati</taxon>
        <taxon>Chloroflexota</taxon>
        <taxon>Ktedonobacteria</taxon>
        <taxon>Ktedonobacterales</taxon>
        <taxon>Dictyobacteraceae</taxon>
        <taxon>Dictyobacter</taxon>
    </lineage>
</organism>
<evidence type="ECO:0000313" key="1">
    <source>
        <dbReference type="EMBL" id="GER89151.1"/>
    </source>
</evidence>
<comment type="caution">
    <text evidence="1">The sequence shown here is derived from an EMBL/GenBank/DDBJ whole genome shotgun (WGS) entry which is preliminary data.</text>
</comment>
<keyword evidence="2" id="KW-1185">Reference proteome</keyword>
<dbReference type="Proteomes" id="UP000326912">
    <property type="component" value="Unassembled WGS sequence"/>
</dbReference>
<name>A0A5J4KRR7_9CHLR</name>
<protein>
    <submittedName>
        <fullName evidence="1">Uncharacterized protein</fullName>
    </submittedName>
</protein>
<sequence>MQAGIIVEAHLTWETSGVWPFPPKAVSRKGQHTRNSKKEACFLPMPEGRGLRTIEIV</sequence>
<gene>
    <name evidence="1" type="ORF">KDW_33130</name>
</gene>
<reference evidence="1 2" key="1">
    <citation type="submission" date="2019-10" db="EMBL/GenBank/DDBJ databases">
        <title>Dictyobacter vulcani sp. nov., within the class Ktedonobacteria, isolated from soil of volcanic Mt. Zao.</title>
        <authorList>
            <person name="Zheng Y."/>
            <person name="Wang C.M."/>
            <person name="Sakai Y."/>
            <person name="Abe K."/>
            <person name="Yokota A."/>
            <person name="Yabe S."/>
        </authorList>
    </citation>
    <scope>NUCLEOTIDE SEQUENCE [LARGE SCALE GENOMIC DNA]</scope>
    <source>
        <strain evidence="1 2">W12</strain>
    </source>
</reference>
<dbReference type="AlphaFoldDB" id="A0A5J4KRR7"/>
<proteinExistence type="predicted"/>